<dbReference type="InterPro" id="IPR016071">
    <property type="entry name" value="Staphylococal_nuclease_OB-fold"/>
</dbReference>
<gene>
    <name evidence="2" type="ORF">MHPYR_500027</name>
</gene>
<name>A0A1Y5PPM4_9MYCO</name>
<evidence type="ECO:0000259" key="1">
    <source>
        <dbReference type="Pfam" id="PF00565"/>
    </source>
</evidence>
<dbReference type="Gene3D" id="2.40.50.90">
    <property type="match status" value="1"/>
</dbReference>
<dbReference type="EMBL" id="FLQS01000046">
    <property type="protein sequence ID" value="SBS78091.1"/>
    <property type="molecule type" value="Genomic_DNA"/>
</dbReference>
<dbReference type="InterPro" id="IPR035437">
    <property type="entry name" value="SNase_OB-fold_sf"/>
</dbReference>
<evidence type="ECO:0000313" key="2">
    <source>
        <dbReference type="EMBL" id="SBS78091.1"/>
    </source>
</evidence>
<dbReference type="AlphaFoldDB" id="A0A1Y5PPM4"/>
<dbReference type="Pfam" id="PF00565">
    <property type="entry name" value="SNase"/>
    <property type="match status" value="1"/>
</dbReference>
<feature type="domain" description="TNase-like" evidence="1">
    <location>
        <begin position="76"/>
        <end position="133"/>
    </location>
</feature>
<proteinExistence type="predicted"/>
<dbReference type="SUPFAM" id="SSF50199">
    <property type="entry name" value="Staphylococcal nuclease"/>
    <property type="match status" value="1"/>
</dbReference>
<accession>A0A1Y5PPM4</accession>
<organism evidence="2">
    <name type="scientific">uncultured Mycobacterium sp</name>
    <dbReference type="NCBI Taxonomy" id="171292"/>
    <lineage>
        <taxon>Bacteria</taxon>
        <taxon>Bacillati</taxon>
        <taxon>Actinomycetota</taxon>
        <taxon>Actinomycetes</taxon>
        <taxon>Mycobacteriales</taxon>
        <taxon>Mycobacteriaceae</taxon>
        <taxon>Mycobacterium</taxon>
        <taxon>environmental samples</taxon>
    </lineage>
</organism>
<reference evidence="2" key="1">
    <citation type="submission" date="2016-03" db="EMBL/GenBank/DDBJ databases">
        <authorList>
            <person name="Ploux O."/>
        </authorList>
    </citation>
    <scope>NUCLEOTIDE SEQUENCE</scope>
    <source>
        <strain evidence="2">UC10</strain>
    </source>
</reference>
<protein>
    <recommendedName>
        <fullName evidence="1">TNase-like domain-containing protein</fullName>
    </recommendedName>
</protein>
<sequence>MVYAGTRLVDQTPRQRARIAANDRTKPRDIENLHKSRFDPVIHHSPWSGSSICVETKRTGRQVEPAQPHHVDHPTAVNRTLAYLDRPGGWDFSVEAARAGAARSYIYGHNPATRTPEIEVAESEARQAGCGLWGPPCNGHTESVPVK</sequence>